<evidence type="ECO:0000256" key="5">
    <source>
        <dbReference type="ARBA" id="ARBA00023125"/>
    </source>
</evidence>
<keyword evidence="4 9" id="KW-0862">Zinc</keyword>
<evidence type="ECO:0000259" key="11">
    <source>
        <dbReference type="PROSITE" id="PS50157"/>
    </source>
</evidence>
<keyword evidence="3 7" id="KW-0863">Zinc-finger</keyword>
<evidence type="ECO:0000256" key="6">
    <source>
        <dbReference type="ARBA" id="ARBA00023242"/>
    </source>
</evidence>
<proteinExistence type="predicted"/>
<evidence type="ECO:0000256" key="1">
    <source>
        <dbReference type="ARBA" id="ARBA00022723"/>
    </source>
</evidence>
<feature type="domain" description="THAP-type" evidence="12">
    <location>
        <begin position="1"/>
        <end position="77"/>
    </location>
</feature>
<dbReference type="Pfam" id="PF00096">
    <property type="entry name" value="zf-C2H2"/>
    <property type="match status" value="1"/>
</dbReference>
<dbReference type="Gene3D" id="3.40.1800.20">
    <property type="match status" value="1"/>
</dbReference>
<dbReference type="KEGG" id="tpal:117650070"/>
<dbReference type="InterPro" id="IPR012934">
    <property type="entry name" value="Znf_AD"/>
</dbReference>
<dbReference type="RefSeq" id="XP_034249250.1">
    <property type="nucleotide sequence ID" value="XM_034393359.1"/>
</dbReference>
<feature type="binding site" evidence="9">
    <location>
        <position position="219"/>
    </location>
    <ligand>
        <name>Zn(2+)</name>
        <dbReference type="ChEBI" id="CHEBI:29105"/>
    </ligand>
</feature>
<dbReference type="GO" id="GO:0001228">
    <property type="term" value="F:DNA-binding transcription activator activity, RNA polymerase II-specific"/>
    <property type="evidence" value="ECO:0007669"/>
    <property type="project" value="TreeGrafter"/>
</dbReference>
<reference evidence="15" key="1">
    <citation type="submission" date="2025-08" db="UniProtKB">
        <authorList>
            <consortium name="RefSeq"/>
        </authorList>
    </citation>
    <scope>IDENTIFICATION</scope>
    <source>
        <tissue evidence="15">Total insect</tissue>
    </source>
</reference>
<organism evidence="15">
    <name type="scientific">Thrips palmi</name>
    <name type="common">Melon thrips</name>
    <dbReference type="NCBI Taxonomy" id="161013"/>
    <lineage>
        <taxon>Eukaryota</taxon>
        <taxon>Metazoa</taxon>
        <taxon>Ecdysozoa</taxon>
        <taxon>Arthropoda</taxon>
        <taxon>Hexapoda</taxon>
        <taxon>Insecta</taxon>
        <taxon>Pterygota</taxon>
        <taxon>Neoptera</taxon>
        <taxon>Paraneoptera</taxon>
        <taxon>Thysanoptera</taxon>
        <taxon>Terebrantia</taxon>
        <taxon>Thripoidea</taxon>
        <taxon>Thripidae</taxon>
        <taxon>Thrips</taxon>
    </lineage>
</organism>
<dbReference type="InterPro" id="IPR006612">
    <property type="entry name" value="THAP_Znf"/>
</dbReference>
<evidence type="ECO:0000256" key="4">
    <source>
        <dbReference type="ARBA" id="ARBA00022833"/>
    </source>
</evidence>
<feature type="domain" description="C2H2-type" evidence="11">
    <location>
        <begin position="1072"/>
        <end position="1099"/>
    </location>
</feature>
<dbReference type="PANTHER" id="PTHR24393:SF34">
    <property type="entry name" value="PR_SET DOMAIN 13"/>
    <property type="match status" value="1"/>
</dbReference>
<feature type="domain" description="C2H2-type" evidence="11">
    <location>
        <begin position="1100"/>
        <end position="1127"/>
    </location>
</feature>
<keyword evidence="5 8" id="KW-0238">DNA-binding</keyword>
<keyword evidence="2" id="KW-0677">Repeat</keyword>
<dbReference type="GO" id="GO:0000978">
    <property type="term" value="F:RNA polymerase II cis-regulatory region sequence-specific DNA binding"/>
    <property type="evidence" value="ECO:0007669"/>
    <property type="project" value="TreeGrafter"/>
</dbReference>
<evidence type="ECO:0000313" key="15">
    <source>
        <dbReference type="RefSeq" id="XP_034249250.1"/>
    </source>
</evidence>
<dbReference type="OrthoDB" id="6105938at2759"/>
<evidence type="ECO:0000256" key="3">
    <source>
        <dbReference type="ARBA" id="ARBA00022771"/>
    </source>
</evidence>
<keyword evidence="14" id="KW-1185">Reference proteome</keyword>
<dbReference type="SMART" id="SM00355">
    <property type="entry name" value="ZnF_C2H2"/>
    <property type="match status" value="14"/>
</dbReference>
<evidence type="ECO:0000256" key="8">
    <source>
        <dbReference type="PROSITE-ProRule" id="PRU00309"/>
    </source>
</evidence>
<dbReference type="Pfam" id="PF07776">
    <property type="entry name" value="zf-AD"/>
    <property type="match status" value="1"/>
</dbReference>
<feature type="binding site" evidence="9">
    <location>
        <position position="264"/>
    </location>
    <ligand>
        <name>Zn(2+)</name>
        <dbReference type="ChEBI" id="CHEBI:29105"/>
    </ligand>
</feature>
<accession>A0A6P8ZVT5</accession>
<evidence type="ECO:0000259" key="12">
    <source>
        <dbReference type="PROSITE" id="PS50950"/>
    </source>
</evidence>
<feature type="domain" description="C2H2-type" evidence="11">
    <location>
        <begin position="1157"/>
        <end position="1184"/>
    </location>
</feature>
<feature type="domain" description="C2H2-type" evidence="11">
    <location>
        <begin position="987"/>
        <end position="1014"/>
    </location>
</feature>
<dbReference type="FunFam" id="3.30.160.60:FF:000624">
    <property type="entry name" value="zinc finger protein 697"/>
    <property type="match status" value="1"/>
</dbReference>
<dbReference type="SMART" id="SM00980">
    <property type="entry name" value="THAP"/>
    <property type="match status" value="1"/>
</dbReference>
<gene>
    <name evidence="15" type="primary">LOC117650070</name>
</gene>
<name>A0A6P8ZVT5_THRPL</name>
<dbReference type="PANTHER" id="PTHR24393">
    <property type="entry name" value="ZINC FINGER PROTEIN"/>
    <property type="match status" value="1"/>
</dbReference>
<feature type="binding site" evidence="9">
    <location>
        <position position="216"/>
    </location>
    <ligand>
        <name>Zn(2+)</name>
        <dbReference type="ChEBI" id="CHEBI:29105"/>
    </ligand>
</feature>
<evidence type="ECO:0000313" key="14">
    <source>
        <dbReference type="Proteomes" id="UP000515158"/>
    </source>
</evidence>
<evidence type="ECO:0000256" key="7">
    <source>
        <dbReference type="PROSITE-ProRule" id="PRU00042"/>
    </source>
</evidence>
<dbReference type="GO" id="GO:0008270">
    <property type="term" value="F:zinc ion binding"/>
    <property type="evidence" value="ECO:0007669"/>
    <property type="project" value="UniProtKB-UniRule"/>
</dbReference>
<dbReference type="Gene3D" id="3.30.160.60">
    <property type="entry name" value="Classic Zinc Finger"/>
    <property type="match status" value="9"/>
</dbReference>
<feature type="domain" description="C2H2-type" evidence="11">
    <location>
        <begin position="782"/>
        <end position="810"/>
    </location>
</feature>
<evidence type="ECO:0000256" key="10">
    <source>
        <dbReference type="SAM" id="MobiDB-lite"/>
    </source>
</evidence>
<evidence type="ECO:0000256" key="9">
    <source>
        <dbReference type="PROSITE-ProRule" id="PRU01263"/>
    </source>
</evidence>
<evidence type="ECO:0000256" key="2">
    <source>
        <dbReference type="ARBA" id="ARBA00022737"/>
    </source>
</evidence>
<dbReference type="InterPro" id="IPR036236">
    <property type="entry name" value="Znf_C2H2_sf"/>
</dbReference>
<dbReference type="InterPro" id="IPR013087">
    <property type="entry name" value="Znf_C2H2_type"/>
</dbReference>
<protein>
    <submittedName>
        <fullName evidence="15">Uncharacterized protein LOC117650070</fullName>
    </submittedName>
</protein>
<feature type="domain" description="ZAD" evidence="13">
    <location>
        <begin position="214"/>
        <end position="288"/>
    </location>
</feature>
<dbReference type="SUPFAM" id="SSF57716">
    <property type="entry name" value="Glucocorticoid receptor-like (DNA-binding domain)"/>
    <property type="match status" value="2"/>
</dbReference>
<dbReference type="PROSITE" id="PS50157">
    <property type="entry name" value="ZINC_FINGER_C2H2_2"/>
    <property type="match status" value="9"/>
</dbReference>
<feature type="domain" description="C2H2-type" evidence="11">
    <location>
        <begin position="960"/>
        <end position="987"/>
    </location>
</feature>
<dbReference type="Proteomes" id="UP000515158">
    <property type="component" value="Unplaced"/>
</dbReference>
<feature type="region of interest" description="Disordered" evidence="10">
    <location>
        <begin position="391"/>
        <end position="416"/>
    </location>
</feature>
<keyword evidence="1 9" id="KW-0479">Metal-binding</keyword>
<dbReference type="Pfam" id="PF13912">
    <property type="entry name" value="zf-C2H2_6"/>
    <property type="match status" value="1"/>
</dbReference>
<feature type="domain" description="C2H2-type" evidence="11">
    <location>
        <begin position="1128"/>
        <end position="1155"/>
    </location>
</feature>
<dbReference type="SMART" id="SM00692">
    <property type="entry name" value="DM3"/>
    <property type="match status" value="1"/>
</dbReference>
<keyword evidence="6" id="KW-0539">Nucleus</keyword>
<dbReference type="FunFam" id="3.30.160.60:FF:002343">
    <property type="entry name" value="Zinc finger protein 33A"/>
    <property type="match status" value="1"/>
</dbReference>
<dbReference type="InParanoid" id="A0A6P8ZVT5"/>
<evidence type="ECO:0000259" key="13">
    <source>
        <dbReference type="PROSITE" id="PS51915"/>
    </source>
</evidence>
<feature type="binding site" evidence="9">
    <location>
        <position position="261"/>
    </location>
    <ligand>
        <name>Zn(2+)</name>
        <dbReference type="ChEBI" id="CHEBI:29105"/>
    </ligand>
</feature>
<feature type="domain" description="C2H2-type" evidence="11">
    <location>
        <begin position="932"/>
        <end position="959"/>
    </location>
</feature>
<dbReference type="SUPFAM" id="SSF57667">
    <property type="entry name" value="beta-beta-alpha zinc fingers"/>
    <property type="match status" value="6"/>
</dbReference>
<feature type="domain" description="C2H2-type" evidence="11">
    <location>
        <begin position="836"/>
        <end position="868"/>
    </location>
</feature>
<feature type="region of interest" description="Disordered" evidence="10">
    <location>
        <begin position="285"/>
        <end position="309"/>
    </location>
</feature>
<dbReference type="Pfam" id="PF12874">
    <property type="entry name" value="zf-met"/>
    <property type="match status" value="2"/>
</dbReference>
<dbReference type="PROSITE" id="PS50950">
    <property type="entry name" value="ZF_THAP"/>
    <property type="match status" value="1"/>
</dbReference>
<feature type="region of interest" description="Disordered" evidence="10">
    <location>
        <begin position="72"/>
        <end position="96"/>
    </location>
</feature>
<dbReference type="AlphaFoldDB" id="A0A6P8ZVT5"/>
<sequence>MPTCSVPHCLNATGKDPRITLHPFPHETPLFLKKWIENIGRPNWRPGHRSLVCSEHFEKDDFDRQGRLRIGSFPVKFPEPPSRKKPKLDSSTNTADKSLKVPTQQEILPEATVLLPVLSPSVIKKALGRDRDPSQSVISVENDSSLAEVASECRTNTVPQENISNENRIKMKLDQNSSSGTKLTEVSLKRKVLEESQPTASINPGLVISAYSLRACRVCRTAHNNNVNVFGQEGKDLSLLELLKKCHIKVSESQSLPLYVCRQCIPRLKTTYDLLTTWEKTNQGSAVNDAKNSEEPDPPVIHSKPTQLKHASRGNRRVLLLEMCLREGIPVKDMIGQAIQELTLRLKPKASRESKPEGRIMFLDLQGGTEAFPEQMKKAISMLFPSAEKKQTSVAQETSPTKGAQGVQTNAAAKKGSSPLSTAKQVLNLLAANTTPASSKQVFKIGGSASILKKVEAKTAHQASVPTTLRPLAVKPVAGVGSVSGISGQNIVFQTTPVFSSGPLTVLTSSPGASPAVTIAATKSLPKLLPAPSLSFLNVQPNSATLDKSKAMEQADSDDDIHCYEDAPSVFEPSDQIETSPVPPLVPILPTLVPLKQVSTEVTSSPAINISKMRDSVVSKINKAPNQIKLGDKIVGIVLRNSDSQADIHQKLQATFAAKALPSEGNKPKEMVIPPRDGVAVGVDNISPPELEERKRLKPKVLDVPSAVDSPTEYSDRRNARRLSLGYMWRKTSYLVSSLQKLFTWDVGSNEKAMPVLTCRVCKYTPMCRQDVEMHLASHPELQCPICSKYFLKDSKVHEHMTVIHGTPQPASFVPKKKPPISWRVNPVKRLPVRQYQCSRCFRRFKFKESLKRHVTVCKDKSGSAEGPPVGPRTCTVCCRTFPSEELMVEHMHSHVKRTSWLCDICGLVLKSASNYRSHIARHDELAHEYNYQCSTCKKRFKLKNRYQEHVKKHETPQEYICSSCGKTFRSIGGLRQHEILHGERKLQCKFCPSRFHRPDHLRIHERSHTKPKTPRTAEGRNTSGKARMFTCRFCLANTKTVVKFPTMRELMRHYSDDHAYERGSIPAAKKFECDRCNKAFLNSTLLRHHHMWHAGLRPYNCSVCGAGFMVKERMRNHELTHTNERPYKCQVCDKGFRSRNVLKQHKLIHNDPSQFYKCQFCEKKFSRIDNLRTHTRVHTGEKPWKCLLCNRQFRLRSDCTKHIQIGHQVPPQQVEANMQTLMDPLSAVESQSAIAAVAGISRVQDMELLIEDVDIDACDDEDSLE</sequence>
<dbReference type="PROSITE" id="PS00028">
    <property type="entry name" value="ZINC_FINGER_C2H2_1"/>
    <property type="match status" value="10"/>
</dbReference>
<dbReference type="PROSITE" id="PS51915">
    <property type="entry name" value="ZAD"/>
    <property type="match status" value="1"/>
</dbReference>
<dbReference type="GeneID" id="117650070"/>
<feature type="compositionally biased region" description="Polar residues" evidence="10">
    <location>
        <begin position="392"/>
        <end position="411"/>
    </location>
</feature>
<dbReference type="GO" id="GO:0005634">
    <property type="term" value="C:nucleus"/>
    <property type="evidence" value="ECO:0007669"/>
    <property type="project" value="InterPro"/>
</dbReference>